<dbReference type="GO" id="GO:0006438">
    <property type="term" value="P:valyl-tRNA aminoacylation"/>
    <property type="evidence" value="ECO:0007669"/>
    <property type="project" value="UniProtKB-UniRule"/>
</dbReference>
<dbReference type="InterPro" id="IPR002300">
    <property type="entry name" value="aa-tRNA-synth_Ia"/>
</dbReference>
<dbReference type="EC" id="6.1.1.9" evidence="8"/>
<evidence type="ECO:0000259" key="10">
    <source>
        <dbReference type="Pfam" id="PF08264"/>
    </source>
</evidence>
<comment type="catalytic activity">
    <reaction evidence="8">
        <text>tRNA(Val) + L-valine + ATP = L-valyl-tRNA(Val) + AMP + diphosphate</text>
        <dbReference type="Rhea" id="RHEA:10704"/>
        <dbReference type="Rhea" id="RHEA-COMP:9672"/>
        <dbReference type="Rhea" id="RHEA-COMP:9708"/>
        <dbReference type="ChEBI" id="CHEBI:30616"/>
        <dbReference type="ChEBI" id="CHEBI:33019"/>
        <dbReference type="ChEBI" id="CHEBI:57762"/>
        <dbReference type="ChEBI" id="CHEBI:78442"/>
        <dbReference type="ChEBI" id="CHEBI:78537"/>
        <dbReference type="ChEBI" id="CHEBI:456215"/>
        <dbReference type="EC" id="6.1.1.9"/>
    </reaction>
</comment>
<feature type="domain" description="Aminoacyl-tRNA synthetase class Ia" evidence="9">
    <location>
        <begin position="15"/>
        <end position="573"/>
    </location>
</feature>
<feature type="domain" description="Methionyl/Valyl/Leucyl/Isoleucyl-tRNA synthetase anticodon-binding" evidence="10">
    <location>
        <begin position="621"/>
        <end position="760"/>
    </location>
</feature>
<comment type="function">
    <text evidence="8">Catalyzes the attachment of valine to tRNA(Val). As ValRS can inadvertently accommodate and process structurally similar amino acids such as threonine, to avoid such errors, it has a 'posttransfer' editing activity that hydrolyzes mischarged Thr-tRNA(Val) in a tRNA-dependent manner.</text>
</comment>
<dbReference type="InterPro" id="IPR014729">
    <property type="entry name" value="Rossmann-like_a/b/a_fold"/>
</dbReference>
<dbReference type="GO" id="GO:0004832">
    <property type="term" value="F:valine-tRNA ligase activity"/>
    <property type="evidence" value="ECO:0007669"/>
    <property type="project" value="UniProtKB-UniRule"/>
</dbReference>
<dbReference type="InterPro" id="IPR002303">
    <property type="entry name" value="Valyl-tRNA_ligase"/>
</dbReference>
<dbReference type="GO" id="GO:0005829">
    <property type="term" value="C:cytosol"/>
    <property type="evidence" value="ECO:0007669"/>
    <property type="project" value="TreeGrafter"/>
</dbReference>
<keyword evidence="5 8" id="KW-0648">Protein biosynthesis</keyword>
<name>A0AAD1FR49_9FLAO</name>
<evidence type="ECO:0000256" key="3">
    <source>
        <dbReference type="ARBA" id="ARBA00022741"/>
    </source>
</evidence>
<dbReference type="PANTHER" id="PTHR11946">
    <property type="entry name" value="VALYL-TRNA SYNTHETASES"/>
    <property type="match status" value="1"/>
</dbReference>
<dbReference type="AlphaFoldDB" id="A0AAD1FR49"/>
<comment type="domain">
    <text evidence="8">The C-terminal coiled-coil domain is crucial for aminoacylation activity.</text>
</comment>
<dbReference type="SUPFAM" id="SSF52374">
    <property type="entry name" value="Nucleotidylyl transferase"/>
    <property type="match status" value="1"/>
</dbReference>
<dbReference type="Pfam" id="PF00133">
    <property type="entry name" value="tRNA-synt_1"/>
    <property type="match status" value="1"/>
</dbReference>
<dbReference type="Gene3D" id="1.10.730.10">
    <property type="entry name" value="Isoleucyl-tRNA Synthetase, Domain 1"/>
    <property type="match status" value="1"/>
</dbReference>
<dbReference type="InterPro" id="IPR033705">
    <property type="entry name" value="Anticodon_Ia_Val"/>
</dbReference>
<comment type="domain">
    <text evidence="8">ValRS has two distinct active sites: one for aminoacylation and one for editing. The misactivated threonine is translocated from the active site to the editing site.</text>
</comment>
<dbReference type="SUPFAM" id="SSF47323">
    <property type="entry name" value="Anticodon-binding domain of a subclass of class I aminoacyl-tRNA synthetases"/>
    <property type="match status" value="1"/>
</dbReference>
<comment type="caution">
    <text evidence="8">Lacks conserved residue(s) required for the propagation of feature annotation.</text>
</comment>
<organism evidence="11 12">
    <name type="scientific">Blattabacterium punctulatus CPU2</name>
    <dbReference type="NCBI Taxonomy" id="1457032"/>
    <lineage>
        <taxon>Bacteria</taxon>
        <taxon>Pseudomonadati</taxon>
        <taxon>Bacteroidota</taxon>
        <taxon>Flavobacteriia</taxon>
        <taxon>Flavobacteriales</taxon>
        <taxon>Blattabacteriaceae</taxon>
        <taxon>Blattabacterium</taxon>
    </lineage>
</organism>
<comment type="subunit">
    <text evidence="8">Monomer.</text>
</comment>
<evidence type="ECO:0000313" key="11">
    <source>
        <dbReference type="EMBL" id="BBA17693.1"/>
    </source>
</evidence>
<dbReference type="InterPro" id="IPR009080">
    <property type="entry name" value="tRNAsynth_Ia_anticodon-bd"/>
</dbReference>
<dbReference type="NCBIfam" id="NF004349">
    <property type="entry name" value="PRK05729.1"/>
    <property type="match status" value="1"/>
</dbReference>
<keyword evidence="3 8" id="KW-0547">Nucleotide-binding</keyword>
<dbReference type="Gene3D" id="3.90.740.10">
    <property type="entry name" value="Valyl/Leucyl/Isoleucyl-tRNA synthetase, editing domain"/>
    <property type="match status" value="1"/>
</dbReference>
<feature type="short sequence motif" description="'HIGH' region" evidence="8">
    <location>
        <begin position="43"/>
        <end position="53"/>
    </location>
</feature>
<protein>
    <recommendedName>
        <fullName evidence="8">Valine--tRNA ligase</fullName>
        <ecNumber evidence="8">6.1.1.9</ecNumber>
    </recommendedName>
    <alternativeName>
        <fullName evidence="8">Valyl-tRNA synthetase</fullName>
        <shortName evidence="8">ValRS</shortName>
    </alternativeName>
</protein>
<dbReference type="InterPro" id="IPR013155">
    <property type="entry name" value="M/V/L/I-tRNA-synth_anticd-bd"/>
</dbReference>
<dbReference type="Proteomes" id="UP000262607">
    <property type="component" value="Chromosome"/>
</dbReference>
<sequence>MDIPIKYDPKSVEEKIYHHWINNDYFFSYPDNRKSYTIIMPPPNITGILHIGHILNNTIQDILIRYARMKGYNPCWIPGTDHASIATEAKIVYQLKKKGLSKFIIGRDKFLSYVVEWSEKHRNIIFNQLKKLGCSCDWNRVQFTMSKKLSESITKIFIDLYEKGYIYRGYHVVNWDPKARTTISDEEVVYKERIGTLYYIKYQIKGEEDFITIATSRPETIFGDTAVCFHPDDERYYHLKGKYVIIPIINRVIPIIQDSYVDPNFGTGFLKITPAHDINDKNIADKYHLDIINIFNEDATLNENGLHYQGMDRFEVKKKIIKELDKLGVIVNIEKFNQKIGISERTKSVVEQKLSLQWFLKMKKISTPAIEAVKNGEIKFYPNRFKKIYFQWMYKIHDWNISRQLWWGHRIPVYYYGPSPNDFVVAENLESALKKAKIKSHNYDLNYDNLWQDSDVLDTWFSSWILPISVFDGIFNPNNHEISYYYPTENLITGSDILFFWVARMIIAGFFFKKKKPFKNVYFTGILRDSQNNKISKSLNNSPNPIDLIEKYGADAVRMGIMLRASAGKDFHFEENFCLQGRNFSNKIWNAFRLIQSWKIKENHHIVDDDIPNISNMALIWFENRFYYVLEIFEIYFHKYKFDESLMILYKLFLNDFCSLFLEIIKPISGNFISKTVYLNTVKWFENILKLLHPYMPFISEKIWSLLKSRTKKEALIISSWPKKKSYNWNLLVSFERAIQIVSKIRNIRNKIHIPHKTSLVLFSVKNKEEYHPVILKLANLSQIIAILKKPKQGQFVSFFIGTDRYFLFLDKKYHLDKNDSFNIEKKIQYFKNFLSIIRKNLSNDKYVKSVPQYLLLKEKKKESDTLKKIVYLKEILKKMNN</sequence>
<evidence type="ECO:0000256" key="1">
    <source>
        <dbReference type="ARBA" id="ARBA00022490"/>
    </source>
</evidence>
<evidence type="ECO:0000313" key="12">
    <source>
        <dbReference type="Proteomes" id="UP000262607"/>
    </source>
</evidence>
<keyword evidence="7 8" id="KW-0030">Aminoacyl-tRNA synthetase</keyword>
<evidence type="ECO:0000256" key="7">
    <source>
        <dbReference type="ARBA" id="ARBA00023146"/>
    </source>
</evidence>
<comment type="subcellular location">
    <subcellularLocation>
        <location evidence="8">Cytoplasm</location>
    </subcellularLocation>
</comment>
<reference evidence="11 12" key="1">
    <citation type="submission" date="2014-06" db="EMBL/GenBank/DDBJ databases">
        <title>Genome sequence of the intracellular symbiont Blattabacterium cuenoti, strain CPU2 from the wood feeding cockroach Cryptocercus punctulatus.</title>
        <authorList>
            <person name="Kinjo Y."/>
            <person name="Ohkuma M."/>
            <person name="Tokuda G."/>
        </authorList>
    </citation>
    <scope>NUCLEOTIDE SEQUENCE [LARGE SCALE GENOMIC DNA]</scope>
    <source>
        <strain evidence="11 12">CPU2</strain>
    </source>
</reference>
<dbReference type="NCBIfam" id="TIGR00422">
    <property type="entry name" value="valS"/>
    <property type="match status" value="1"/>
</dbReference>
<evidence type="ECO:0000259" key="9">
    <source>
        <dbReference type="Pfam" id="PF00133"/>
    </source>
</evidence>
<dbReference type="CDD" id="cd07962">
    <property type="entry name" value="Anticodon_Ia_Val"/>
    <property type="match status" value="1"/>
</dbReference>
<dbReference type="InterPro" id="IPR037118">
    <property type="entry name" value="Val-tRNA_synth_C_sf"/>
</dbReference>
<dbReference type="InterPro" id="IPR001412">
    <property type="entry name" value="aa-tRNA-synth_I_CS"/>
</dbReference>
<keyword evidence="2 8" id="KW-0436">Ligase</keyword>
<keyword evidence="4 8" id="KW-0067">ATP-binding</keyword>
<dbReference type="Gene3D" id="3.40.50.620">
    <property type="entry name" value="HUPs"/>
    <property type="match status" value="2"/>
</dbReference>
<dbReference type="PRINTS" id="PR00986">
    <property type="entry name" value="TRNASYNTHVAL"/>
</dbReference>
<dbReference type="SUPFAM" id="SSF50677">
    <property type="entry name" value="ValRS/IleRS/LeuRS editing domain"/>
    <property type="match status" value="1"/>
</dbReference>
<evidence type="ECO:0000256" key="6">
    <source>
        <dbReference type="ARBA" id="ARBA00023054"/>
    </source>
</evidence>
<evidence type="ECO:0000256" key="2">
    <source>
        <dbReference type="ARBA" id="ARBA00022598"/>
    </source>
</evidence>
<dbReference type="EMBL" id="AP014610">
    <property type="protein sequence ID" value="BBA17693.1"/>
    <property type="molecule type" value="Genomic_DNA"/>
</dbReference>
<dbReference type="Gene3D" id="1.10.287.380">
    <property type="entry name" value="Valyl-tRNA synthetase, C-terminal domain"/>
    <property type="match status" value="1"/>
</dbReference>
<evidence type="ECO:0000256" key="8">
    <source>
        <dbReference type="HAMAP-Rule" id="MF_02004"/>
    </source>
</evidence>
<dbReference type="RefSeq" id="WP_110548803.1">
    <property type="nucleotide sequence ID" value="NZ_AP014610.1"/>
</dbReference>
<dbReference type="InterPro" id="IPR009008">
    <property type="entry name" value="Val/Leu/Ile-tRNA-synth_edit"/>
</dbReference>
<evidence type="ECO:0000256" key="4">
    <source>
        <dbReference type="ARBA" id="ARBA00022840"/>
    </source>
</evidence>
<comment type="similarity">
    <text evidence="8">Belongs to the class-I aminoacyl-tRNA synthetase family. ValS type 1 subfamily.</text>
</comment>
<proteinExistence type="inferred from homology"/>
<dbReference type="CDD" id="cd00817">
    <property type="entry name" value="ValRS_core"/>
    <property type="match status" value="1"/>
</dbReference>
<gene>
    <name evidence="8 11" type="primary">valS</name>
    <name evidence="11" type="ORF">CPU2_184</name>
</gene>
<keyword evidence="6 8" id="KW-0175">Coiled coil</keyword>
<accession>A0AAD1FR49</accession>
<dbReference type="Pfam" id="PF08264">
    <property type="entry name" value="Anticodon_1"/>
    <property type="match status" value="1"/>
</dbReference>
<dbReference type="PANTHER" id="PTHR11946:SF109">
    <property type="entry name" value="VALINE--TRNA LIGASE"/>
    <property type="match status" value="1"/>
</dbReference>
<dbReference type="GO" id="GO:0005524">
    <property type="term" value="F:ATP binding"/>
    <property type="evidence" value="ECO:0007669"/>
    <property type="project" value="UniProtKB-UniRule"/>
</dbReference>
<dbReference type="GO" id="GO:0002161">
    <property type="term" value="F:aminoacyl-tRNA deacylase activity"/>
    <property type="evidence" value="ECO:0007669"/>
    <property type="project" value="InterPro"/>
</dbReference>
<dbReference type="PROSITE" id="PS00178">
    <property type="entry name" value="AA_TRNA_LIGASE_I"/>
    <property type="match status" value="1"/>
</dbReference>
<dbReference type="HAMAP" id="MF_02004">
    <property type="entry name" value="Val_tRNA_synth_type1"/>
    <property type="match status" value="1"/>
</dbReference>
<dbReference type="GeneID" id="66556887"/>
<evidence type="ECO:0000256" key="5">
    <source>
        <dbReference type="ARBA" id="ARBA00022917"/>
    </source>
</evidence>
<feature type="binding site" evidence="8">
    <location>
        <position position="537"/>
    </location>
    <ligand>
        <name>ATP</name>
        <dbReference type="ChEBI" id="CHEBI:30616"/>
    </ligand>
</feature>
<keyword evidence="1 8" id="KW-0963">Cytoplasm</keyword>